<dbReference type="AlphaFoldDB" id="A0A3E0K0P6"/>
<gene>
    <name evidence="1" type="ORF">C6P37_14195</name>
</gene>
<name>A0A3E0K0P6_9BACI</name>
<evidence type="ECO:0000313" key="2">
    <source>
        <dbReference type="Proteomes" id="UP000257014"/>
    </source>
</evidence>
<protein>
    <submittedName>
        <fullName evidence="1">Uncharacterized protein</fullName>
    </submittedName>
</protein>
<accession>A0A3E0K0P6</accession>
<dbReference type="Proteomes" id="UP000257014">
    <property type="component" value="Unassembled WGS sequence"/>
</dbReference>
<reference evidence="1 2" key="1">
    <citation type="submission" date="2018-03" db="EMBL/GenBank/DDBJ databases">
        <authorList>
            <person name="Keele B.F."/>
        </authorList>
    </citation>
    <scope>NUCLEOTIDE SEQUENCE [LARGE SCALE GENOMIC DNA]</scope>
    <source>
        <strain evidence="1">ZCTH4_d</strain>
    </source>
</reference>
<organism evidence="1 2">
    <name type="scientific">Caldibacillus debilis</name>
    <dbReference type="NCBI Taxonomy" id="301148"/>
    <lineage>
        <taxon>Bacteria</taxon>
        <taxon>Bacillati</taxon>
        <taxon>Bacillota</taxon>
        <taxon>Bacilli</taxon>
        <taxon>Bacillales</taxon>
        <taxon>Bacillaceae</taxon>
        <taxon>Caldibacillus</taxon>
    </lineage>
</organism>
<sequence length="69" mass="8595">MNRCKPACQSDRMFKNFFNELFQKNRIKYNDDKKEMFSIIWNGKSFLWRDPLFFCIRTDDRVYHKGVFE</sequence>
<proteinExistence type="predicted"/>
<dbReference type="EMBL" id="QEWE01000029">
    <property type="protein sequence ID" value="REJ25890.1"/>
    <property type="molecule type" value="Genomic_DNA"/>
</dbReference>
<evidence type="ECO:0000313" key="1">
    <source>
        <dbReference type="EMBL" id="REJ25890.1"/>
    </source>
</evidence>
<comment type="caution">
    <text evidence="1">The sequence shown here is derived from an EMBL/GenBank/DDBJ whole genome shotgun (WGS) entry which is preliminary data.</text>
</comment>